<reference evidence="3 4" key="1">
    <citation type="submission" date="2018-04" db="EMBL/GenBank/DDBJ databases">
        <title>Genomic Encyclopedia of Type Strains, Phase III (KMG-III): the genomes of soil and plant-associated and newly described type strains.</title>
        <authorList>
            <person name="Whitman W."/>
        </authorList>
    </citation>
    <scope>NUCLEOTIDE SEQUENCE [LARGE SCALE GENOMIC DNA]</scope>
    <source>
        <strain evidence="3 4">MA-olki</strain>
    </source>
</reference>
<evidence type="ECO:0000313" key="3">
    <source>
        <dbReference type="EMBL" id="PTW45995.1"/>
    </source>
</evidence>
<gene>
    <name evidence="3" type="ORF">C8J25_106248</name>
</gene>
<dbReference type="AlphaFoldDB" id="A0A2T5U3B2"/>
<dbReference type="OrthoDB" id="9770043at2"/>
<feature type="domain" description="Glucose/Sorbosone dehydrogenase" evidence="2">
    <location>
        <begin position="41"/>
        <end position="369"/>
    </location>
</feature>
<evidence type="ECO:0000259" key="2">
    <source>
        <dbReference type="Pfam" id="PF07995"/>
    </source>
</evidence>
<dbReference type="Gene3D" id="2.120.10.30">
    <property type="entry name" value="TolB, C-terminal domain"/>
    <property type="match status" value="1"/>
</dbReference>
<evidence type="ECO:0000256" key="1">
    <source>
        <dbReference type="SAM" id="SignalP"/>
    </source>
</evidence>
<comment type="caution">
    <text evidence="3">The sequence shown here is derived from an EMBL/GenBank/DDBJ whole genome shotgun (WGS) entry which is preliminary data.</text>
</comment>
<evidence type="ECO:0000313" key="4">
    <source>
        <dbReference type="Proteomes" id="UP000244013"/>
    </source>
</evidence>
<dbReference type="RefSeq" id="WP_107954756.1">
    <property type="nucleotide sequence ID" value="NZ_QAYE01000006.1"/>
</dbReference>
<dbReference type="InterPro" id="IPR011041">
    <property type="entry name" value="Quinoprot_gluc/sorb_DH_b-prop"/>
</dbReference>
<organism evidence="3 4">
    <name type="scientific">Sphingomonas faeni</name>
    <dbReference type="NCBI Taxonomy" id="185950"/>
    <lineage>
        <taxon>Bacteria</taxon>
        <taxon>Pseudomonadati</taxon>
        <taxon>Pseudomonadota</taxon>
        <taxon>Alphaproteobacteria</taxon>
        <taxon>Sphingomonadales</taxon>
        <taxon>Sphingomonadaceae</taxon>
        <taxon>Sphingomonas</taxon>
    </lineage>
</organism>
<dbReference type="PANTHER" id="PTHR19328">
    <property type="entry name" value="HEDGEHOG-INTERACTING PROTEIN"/>
    <property type="match status" value="1"/>
</dbReference>
<dbReference type="Pfam" id="PF07995">
    <property type="entry name" value="GSDH"/>
    <property type="match status" value="1"/>
</dbReference>
<protein>
    <submittedName>
        <fullName evidence="3">Glucose/arabinose dehydrogenase</fullName>
    </submittedName>
</protein>
<dbReference type="GeneID" id="91006587"/>
<feature type="chain" id="PRO_5015662454" evidence="1">
    <location>
        <begin position="24"/>
        <end position="374"/>
    </location>
</feature>
<accession>A0A2T5U3B2</accession>
<dbReference type="PROSITE" id="PS51257">
    <property type="entry name" value="PROKAR_LIPOPROTEIN"/>
    <property type="match status" value="1"/>
</dbReference>
<dbReference type="EMBL" id="QAYE01000006">
    <property type="protein sequence ID" value="PTW45995.1"/>
    <property type="molecule type" value="Genomic_DNA"/>
</dbReference>
<keyword evidence="1" id="KW-0732">Signal</keyword>
<sequence length="374" mass="39932">MIRKTLFATGLLTTTLLASTACSAQPAAAGKPFKETVVADFDSPWAMTFLPDKRMLVTEKKGQMLLVSADGKSRQTVATLTVDSAGQGGLMDVVLAPDFATSQRVYFSYSTAGEGGKGVVLARGRLRPDGGGGQSLGEIEALFSARPFVEGNGHYSGRIAFSPDGKYLFFTNGERQKFTPAQDPKMTLGKVLRLTLDGKPAPGNPLVAKGFAPEIWSYGHRNLLGLAFDAQGNLWEQEMGPKGGDEVNLIKPGLNYGWPNASNGSNYDGTDIPDHKPGDGYEPPKVFWNPVISPGGLMIYSGSMFPQWKGDAFIGGLSSKSLVRVHLTGTNAAKGDQWDMGARIREVEQGPDGAIWVLEDGGDSQGRLIKLTAK</sequence>
<dbReference type="Proteomes" id="UP000244013">
    <property type="component" value="Unassembled WGS sequence"/>
</dbReference>
<dbReference type="PANTHER" id="PTHR19328:SF75">
    <property type="entry name" value="ALDOSE SUGAR DEHYDROGENASE YLII"/>
    <property type="match status" value="1"/>
</dbReference>
<name>A0A2T5U3B2_9SPHN</name>
<dbReference type="SUPFAM" id="SSF50952">
    <property type="entry name" value="Soluble quinoprotein glucose dehydrogenase"/>
    <property type="match status" value="1"/>
</dbReference>
<dbReference type="InterPro" id="IPR011042">
    <property type="entry name" value="6-blade_b-propeller_TolB-like"/>
</dbReference>
<dbReference type="InterPro" id="IPR012938">
    <property type="entry name" value="Glc/Sorbosone_DH"/>
</dbReference>
<feature type="signal peptide" evidence="1">
    <location>
        <begin position="1"/>
        <end position="23"/>
    </location>
</feature>
<proteinExistence type="predicted"/>